<reference evidence="2" key="1">
    <citation type="submission" date="2021-04" db="EMBL/GenBank/DDBJ databases">
        <title>Genome based classification of Actinospica acidithermotolerans sp. nov., an actinobacterium isolated from an Indonesian hot spring.</title>
        <authorList>
            <person name="Kusuma A.B."/>
            <person name="Putra K.E."/>
            <person name="Nafisah S."/>
            <person name="Loh J."/>
            <person name="Nouioui I."/>
            <person name="Goodfellow M."/>
        </authorList>
    </citation>
    <scope>NUCLEOTIDE SEQUENCE</scope>
    <source>
        <strain evidence="2">DSM 45618</strain>
    </source>
</reference>
<dbReference type="Gene3D" id="1.10.1220.160">
    <property type="entry name" value="DNA sulphur modification protein DndE"/>
    <property type="match status" value="1"/>
</dbReference>
<dbReference type="RefSeq" id="WP_211469979.1">
    <property type="nucleotide sequence ID" value="NZ_JAGSXH010000093.1"/>
</dbReference>
<dbReference type="InterPro" id="IPR014969">
    <property type="entry name" value="DNA_S_DndE"/>
</dbReference>
<dbReference type="AlphaFoldDB" id="A0A8J7WT18"/>
<feature type="region of interest" description="Disordered" evidence="1">
    <location>
        <begin position="1"/>
        <end position="22"/>
    </location>
</feature>
<dbReference type="NCBIfam" id="TIGR03184">
    <property type="entry name" value="DNA_S_dndE"/>
    <property type="match status" value="1"/>
</dbReference>
<accession>A0A8J7WT18</accession>
<protein>
    <submittedName>
        <fullName evidence="2">DNA sulfur modification protein DndE</fullName>
    </submittedName>
</protein>
<dbReference type="Pfam" id="PF08870">
    <property type="entry name" value="DndE"/>
    <property type="match status" value="1"/>
</dbReference>
<keyword evidence="3" id="KW-1185">Reference proteome</keyword>
<dbReference type="InterPro" id="IPR038472">
    <property type="entry name" value="DndE_sf"/>
</dbReference>
<evidence type="ECO:0000313" key="3">
    <source>
        <dbReference type="Proteomes" id="UP000677913"/>
    </source>
</evidence>
<comment type="caution">
    <text evidence="2">The sequence shown here is derived from an EMBL/GenBank/DDBJ whole genome shotgun (WGS) entry which is preliminary data.</text>
</comment>
<organism evidence="2 3">
    <name type="scientific">Actinocrinis puniceicyclus</name>
    <dbReference type="NCBI Taxonomy" id="977794"/>
    <lineage>
        <taxon>Bacteria</taxon>
        <taxon>Bacillati</taxon>
        <taxon>Actinomycetota</taxon>
        <taxon>Actinomycetes</taxon>
        <taxon>Catenulisporales</taxon>
        <taxon>Actinospicaceae</taxon>
        <taxon>Actinocrinis</taxon>
    </lineage>
</organism>
<evidence type="ECO:0000313" key="2">
    <source>
        <dbReference type="EMBL" id="MBS2965624.1"/>
    </source>
</evidence>
<evidence type="ECO:0000256" key="1">
    <source>
        <dbReference type="SAM" id="MobiDB-lite"/>
    </source>
</evidence>
<name>A0A8J7WT18_9ACTN</name>
<proteinExistence type="predicted"/>
<dbReference type="EMBL" id="JAGSXH010000093">
    <property type="protein sequence ID" value="MBS2965624.1"/>
    <property type="molecule type" value="Genomic_DNA"/>
</dbReference>
<dbReference type="Proteomes" id="UP000677913">
    <property type="component" value="Unassembled WGS sequence"/>
</dbReference>
<feature type="compositionally biased region" description="Polar residues" evidence="1">
    <location>
        <begin position="1"/>
        <end position="14"/>
    </location>
</feature>
<sequence length="146" mass="15928">MSTRSTKSAKTTPLASVVPPPEMVRLGSDVRDNLTTLKRRTGIVNSNVLCRWALCRSLAEPSAPTSPPAQDTAVEIAWKVFSGAGGDLYWWLLKMHCHQLGMPLDEGTLQGQLRWHIARGASYLVGDKEMRDATSLANLVVLADAQ</sequence>
<gene>
    <name evidence="2" type="primary">dndE</name>
    <name evidence="2" type="ORF">KGA66_21415</name>
</gene>